<feature type="disulfide bond" evidence="10">
    <location>
        <begin position="239"/>
        <end position="252"/>
    </location>
</feature>
<dbReference type="InterPro" id="IPR003582">
    <property type="entry name" value="ShKT_dom"/>
</dbReference>
<evidence type="ECO:0000313" key="13">
    <source>
        <dbReference type="EMBL" id="BAP39957.1"/>
    </source>
</evidence>
<keyword evidence="6" id="KW-0732">Signal</keyword>
<dbReference type="GO" id="GO:0006952">
    <property type="term" value="P:defense response"/>
    <property type="evidence" value="ECO:0007669"/>
    <property type="project" value="UniProtKB-ARBA"/>
</dbReference>
<dbReference type="GO" id="GO:0005246">
    <property type="term" value="F:calcium channel regulator activity"/>
    <property type="evidence" value="ECO:0007669"/>
    <property type="project" value="UniProtKB-KW"/>
</dbReference>
<dbReference type="CDD" id="cd05383">
    <property type="entry name" value="CAP_CRISP"/>
    <property type="match status" value="1"/>
</dbReference>
<keyword evidence="11" id="KW-1133">Transmembrane helix</keyword>
<evidence type="ECO:0000256" key="1">
    <source>
        <dbReference type="ARBA" id="ARBA00004613"/>
    </source>
</evidence>
<keyword evidence="8" id="KW-0872">Ion channel impairing toxin</keyword>
<keyword evidence="4" id="KW-0800">Toxin</keyword>
<evidence type="ECO:0000256" key="2">
    <source>
        <dbReference type="ARBA" id="ARBA00009923"/>
    </source>
</evidence>
<evidence type="ECO:0000256" key="7">
    <source>
        <dbReference type="ARBA" id="ARBA00022831"/>
    </source>
</evidence>
<dbReference type="InterPro" id="IPR002413">
    <property type="entry name" value="V5_allergen-like"/>
</dbReference>
<dbReference type="InterPro" id="IPR013871">
    <property type="entry name" value="Cysteine_rich_secretory"/>
</dbReference>
<reference evidence="13" key="1">
    <citation type="submission" date="2014-08" db="EMBL/GenBank/DDBJ databases">
        <title>Regulation and rapid evolution of snake venom proteomes:More abundant venom components evolve more rapidly.</title>
        <authorList>
            <person name="Aird S.D."/>
            <person name="Aggarwal S."/>
            <person name="Villar-Briones A."/>
            <person name="Man-Ying Tin M."/>
            <person name="Terada K."/>
            <person name="Mikheyev A.S."/>
        </authorList>
    </citation>
    <scope>NUCLEOTIDE SEQUENCE</scope>
    <source>
        <tissue evidence="13">Venom gland</tissue>
    </source>
</reference>
<evidence type="ECO:0000259" key="12">
    <source>
        <dbReference type="PROSITE" id="PS51670"/>
    </source>
</evidence>
<keyword evidence="3" id="KW-0964">Secreted</keyword>
<dbReference type="InterPro" id="IPR001283">
    <property type="entry name" value="CRISP-related"/>
</dbReference>
<evidence type="ECO:0000256" key="5">
    <source>
        <dbReference type="ARBA" id="ARBA00022699"/>
    </source>
</evidence>
<keyword evidence="7" id="KW-0108">Calcium channel impairing toxin</keyword>
<feature type="disulfide bond" evidence="10">
    <location>
        <begin position="230"/>
        <end position="248"/>
    </location>
</feature>
<keyword evidence="11" id="KW-0812">Transmembrane</keyword>
<dbReference type="PROSITE" id="PS01010">
    <property type="entry name" value="CRISP_2"/>
    <property type="match status" value="1"/>
</dbReference>
<dbReference type="PRINTS" id="PR00837">
    <property type="entry name" value="V5TPXLIKE"/>
</dbReference>
<dbReference type="GO" id="GO:0005576">
    <property type="term" value="C:extracellular region"/>
    <property type="evidence" value="ECO:0007669"/>
    <property type="project" value="UniProtKB-SubCell"/>
</dbReference>
<dbReference type="PROSITE" id="PS51670">
    <property type="entry name" value="SHKT"/>
    <property type="match status" value="1"/>
</dbReference>
<organism evidence="13">
    <name type="scientific">Protobothrops flavoviridis</name>
    <name type="common">Habu</name>
    <name type="synonym">Trimeresurus flavoviridis</name>
    <dbReference type="NCBI Taxonomy" id="88087"/>
    <lineage>
        <taxon>Eukaryota</taxon>
        <taxon>Metazoa</taxon>
        <taxon>Chordata</taxon>
        <taxon>Craniata</taxon>
        <taxon>Vertebrata</taxon>
        <taxon>Euteleostomi</taxon>
        <taxon>Lepidosauria</taxon>
        <taxon>Squamata</taxon>
        <taxon>Bifurcata</taxon>
        <taxon>Unidentata</taxon>
        <taxon>Episquamata</taxon>
        <taxon>Toxicofera</taxon>
        <taxon>Serpentes</taxon>
        <taxon>Colubroidea</taxon>
        <taxon>Viperidae</taxon>
        <taxon>Crotalinae</taxon>
        <taxon>Protobothrops</taxon>
    </lineage>
</organism>
<dbReference type="InterPro" id="IPR018244">
    <property type="entry name" value="Allrgn_V5/Tpx1_CS"/>
</dbReference>
<dbReference type="SMART" id="SM00198">
    <property type="entry name" value="SCP"/>
    <property type="match status" value="1"/>
</dbReference>
<proteinExistence type="evidence at transcript level"/>
<dbReference type="InterPro" id="IPR035940">
    <property type="entry name" value="CAP_sf"/>
</dbReference>
<evidence type="ECO:0000256" key="11">
    <source>
        <dbReference type="SAM" id="Phobius"/>
    </source>
</evidence>
<dbReference type="Pfam" id="PF00188">
    <property type="entry name" value="CAP"/>
    <property type="match status" value="1"/>
</dbReference>
<dbReference type="InterPro" id="IPR042076">
    <property type="entry name" value="Crisp-like_dom"/>
</dbReference>
<comment type="similarity">
    <text evidence="2">Belongs to the CRISP family.</text>
</comment>
<dbReference type="FunFam" id="1.10.10.740:FF:000001">
    <property type="entry name" value="Cysteine-rich secretory protein 2"/>
    <property type="match status" value="1"/>
</dbReference>
<dbReference type="GO" id="GO:0090729">
    <property type="term" value="F:toxin activity"/>
    <property type="evidence" value="ECO:0007669"/>
    <property type="project" value="UniProtKB-KW"/>
</dbReference>
<dbReference type="EMBL" id="AB985232">
    <property type="protein sequence ID" value="BAP39957.1"/>
    <property type="molecule type" value="mRNA"/>
</dbReference>
<dbReference type="Gene3D" id="3.40.33.10">
    <property type="entry name" value="CAP"/>
    <property type="match status" value="1"/>
</dbReference>
<dbReference type="Gene3D" id="1.10.10.740">
    <property type="entry name" value="Crisp domain"/>
    <property type="match status" value="1"/>
</dbReference>
<dbReference type="PRINTS" id="PR00838">
    <property type="entry name" value="V5ALLERGEN"/>
</dbReference>
<keyword evidence="9 10" id="KW-1015">Disulfide bond</keyword>
<dbReference type="Pfam" id="PF08562">
    <property type="entry name" value="Crisp"/>
    <property type="match status" value="1"/>
</dbReference>
<dbReference type="InterPro" id="IPR034117">
    <property type="entry name" value="SCP_CRISP"/>
</dbReference>
<evidence type="ECO:0000256" key="9">
    <source>
        <dbReference type="ARBA" id="ARBA00023157"/>
    </source>
</evidence>
<comment type="subcellular location">
    <subcellularLocation>
        <location evidence="1">Secreted</location>
    </subcellularLocation>
</comment>
<dbReference type="AlphaFoldDB" id="A0A077L7I7"/>
<dbReference type="FunFam" id="3.40.33.10:FF:000005">
    <property type="entry name" value="Cysteine-rich secretory protein 2"/>
    <property type="match status" value="1"/>
</dbReference>
<evidence type="ECO:0000256" key="8">
    <source>
        <dbReference type="ARBA" id="ARBA00022872"/>
    </source>
</evidence>
<dbReference type="PANTHER" id="PTHR10334">
    <property type="entry name" value="CYSTEINE-RICH SECRETORY PROTEIN-RELATED"/>
    <property type="match status" value="1"/>
</dbReference>
<feature type="transmembrane region" description="Helical" evidence="11">
    <location>
        <begin position="12"/>
        <end position="33"/>
    </location>
</feature>
<evidence type="ECO:0000256" key="6">
    <source>
        <dbReference type="ARBA" id="ARBA00022729"/>
    </source>
</evidence>
<comment type="caution">
    <text evidence="10">Lacks conserved residue(s) required for the propagation of feature annotation.</text>
</comment>
<keyword evidence="11" id="KW-0472">Membrane</keyword>
<sequence>DDFLKATKKLSLLLFKTIEMIAFIVLPILAAVLQQSSGNVDFDSESPRKPEIQNEIIDLHNSLRRSVNPTASNMLKMEWYPEAAANAERWAYRCIESHSSRDSRVIGGIKCGENIYMATYPAKWTDIIHAWHGEYKDFKYGVGAVPSNAVVGHYTQIVWYKSYRAGCAAAYCPSSKYSYFYVCQYCPAGNIIGKTATPYKSGPPCGDCPSDCDNGLCTNPCTRENEFTNCDSLVQKSSCQDNYMKSKCPASCFCQNKII</sequence>
<feature type="non-terminal residue" evidence="13">
    <location>
        <position position="1"/>
    </location>
</feature>
<feature type="domain" description="ShKT" evidence="12">
    <location>
        <begin position="221"/>
        <end position="254"/>
    </location>
</feature>
<evidence type="ECO:0000256" key="10">
    <source>
        <dbReference type="PROSITE-ProRule" id="PRU01005"/>
    </source>
</evidence>
<name>A0A077L7I7_PROFL</name>
<evidence type="ECO:0000256" key="3">
    <source>
        <dbReference type="ARBA" id="ARBA00022525"/>
    </source>
</evidence>
<evidence type="ECO:0000256" key="4">
    <source>
        <dbReference type="ARBA" id="ARBA00022656"/>
    </source>
</evidence>
<dbReference type="PROSITE" id="PS01009">
    <property type="entry name" value="CRISP_1"/>
    <property type="match status" value="1"/>
</dbReference>
<dbReference type="SUPFAM" id="SSF55797">
    <property type="entry name" value="PR-1-like"/>
    <property type="match status" value="1"/>
</dbReference>
<dbReference type="SUPFAM" id="SSF57546">
    <property type="entry name" value="Crisp domain-like"/>
    <property type="match status" value="1"/>
</dbReference>
<dbReference type="InterPro" id="IPR014044">
    <property type="entry name" value="CAP_dom"/>
</dbReference>
<protein>
    <submittedName>
        <fullName evidence="13">Cysteine-rich venom protein</fullName>
    </submittedName>
</protein>
<keyword evidence="5" id="KW-0528">Neurotoxin</keyword>
<accession>A0A077L7I7</accession>